<protein>
    <submittedName>
        <fullName evidence="1">Uncharacterized protein</fullName>
    </submittedName>
</protein>
<name>A0A8E0VET1_9TREM</name>
<dbReference type="AlphaFoldDB" id="A0A8E0VET1"/>
<organism evidence="1 2">
    <name type="scientific">Fasciolopsis buskii</name>
    <dbReference type="NCBI Taxonomy" id="27845"/>
    <lineage>
        <taxon>Eukaryota</taxon>
        <taxon>Metazoa</taxon>
        <taxon>Spiralia</taxon>
        <taxon>Lophotrochozoa</taxon>
        <taxon>Platyhelminthes</taxon>
        <taxon>Trematoda</taxon>
        <taxon>Digenea</taxon>
        <taxon>Plagiorchiida</taxon>
        <taxon>Echinostomata</taxon>
        <taxon>Echinostomatoidea</taxon>
        <taxon>Fasciolidae</taxon>
        <taxon>Fasciolopsis</taxon>
    </lineage>
</organism>
<reference evidence="1" key="1">
    <citation type="submission" date="2019-05" db="EMBL/GenBank/DDBJ databases">
        <title>Annotation for the trematode Fasciolopsis buski.</title>
        <authorList>
            <person name="Choi Y.-J."/>
        </authorList>
    </citation>
    <scope>NUCLEOTIDE SEQUENCE</scope>
    <source>
        <strain evidence="1">HT</strain>
        <tissue evidence="1">Whole worm</tissue>
    </source>
</reference>
<comment type="caution">
    <text evidence="1">The sequence shown here is derived from an EMBL/GenBank/DDBJ whole genome shotgun (WGS) entry which is preliminary data.</text>
</comment>
<sequence>MRNVLYEREADNEHFEPRLLLELITKKLRQLCTSNSHWHNVSESLQSYANNHLSRLIAMAGLTMSAHDICGRVDEHVECLSGAQYARHLGFDLLCQPRESDLQESVGKWK</sequence>
<evidence type="ECO:0000313" key="2">
    <source>
        <dbReference type="Proteomes" id="UP000728185"/>
    </source>
</evidence>
<keyword evidence="2" id="KW-1185">Reference proteome</keyword>
<gene>
    <name evidence="1" type="ORF">FBUS_00031</name>
</gene>
<evidence type="ECO:0000313" key="1">
    <source>
        <dbReference type="EMBL" id="KAA0183764.1"/>
    </source>
</evidence>
<accession>A0A8E0VET1</accession>
<proteinExistence type="predicted"/>
<dbReference type="Proteomes" id="UP000728185">
    <property type="component" value="Unassembled WGS sequence"/>
</dbReference>
<dbReference type="EMBL" id="LUCM01011576">
    <property type="protein sequence ID" value="KAA0183764.1"/>
    <property type="molecule type" value="Genomic_DNA"/>
</dbReference>